<dbReference type="GeneID" id="18821791"/>
<sequence length="55" mass="6451">MLIAIVSLHFNGFPYPRLSSRDTETLRREQRFYGPEVSCFTLGDDLFHILSFIIM</sequence>
<dbReference type="AlphaFoldDB" id="K5X5L5"/>
<dbReference type="KEGG" id="abp:AGABI1DRAFT100996"/>
<dbReference type="RefSeq" id="XP_007330938.1">
    <property type="nucleotide sequence ID" value="XM_007330876.1"/>
</dbReference>
<dbReference type="EMBL" id="JH971392">
    <property type="protein sequence ID" value="EKM78232.1"/>
    <property type="molecule type" value="Genomic_DNA"/>
</dbReference>
<dbReference type="HOGENOM" id="CLU_3031813_0_0_1"/>
<organism evidence="1 2">
    <name type="scientific">Agaricus bisporus var. burnettii (strain JB137-S8 / ATCC MYA-4627 / FGSC 10392)</name>
    <name type="common">White button mushroom</name>
    <dbReference type="NCBI Taxonomy" id="597362"/>
    <lineage>
        <taxon>Eukaryota</taxon>
        <taxon>Fungi</taxon>
        <taxon>Dikarya</taxon>
        <taxon>Basidiomycota</taxon>
        <taxon>Agaricomycotina</taxon>
        <taxon>Agaricomycetes</taxon>
        <taxon>Agaricomycetidae</taxon>
        <taxon>Agaricales</taxon>
        <taxon>Agaricineae</taxon>
        <taxon>Agaricaceae</taxon>
        <taxon>Agaricus</taxon>
    </lineage>
</organism>
<protein>
    <submittedName>
        <fullName evidence="1">Uncharacterized protein</fullName>
    </submittedName>
</protein>
<proteinExistence type="predicted"/>
<dbReference type="InParanoid" id="K5X5L5"/>
<dbReference type="Proteomes" id="UP000008493">
    <property type="component" value="Unassembled WGS sequence"/>
</dbReference>
<evidence type="ECO:0000313" key="2">
    <source>
        <dbReference type="Proteomes" id="UP000008493"/>
    </source>
</evidence>
<name>K5X5L5_AGABU</name>
<evidence type="ECO:0000313" key="1">
    <source>
        <dbReference type="EMBL" id="EKM78232.1"/>
    </source>
</evidence>
<gene>
    <name evidence="1" type="ORF">AGABI1DRAFT_100996</name>
</gene>
<accession>K5X5L5</accession>
<keyword evidence="2" id="KW-1185">Reference proteome</keyword>
<reference evidence="2" key="1">
    <citation type="journal article" date="2012" name="Proc. Natl. Acad. Sci. U.S.A.">
        <title>Genome sequence of the button mushroom Agaricus bisporus reveals mechanisms governing adaptation to a humic-rich ecological niche.</title>
        <authorList>
            <person name="Morin E."/>
            <person name="Kohler A."/>
            <person name="Baker A.R."/>
            <person name="Foulongne-Oriol M."/>
            <person name="Lombard V."/>
            <person name="Nagy L.G."/>
            <person name="Ohm R.A."/>
            <person name="Patyshakuliyeva A."/>
            <person name="Brun A."/>
            <person name="Aerts A.L."/>
            <person name="Bailey A.M."/>
            <person name="Billette C."/>
            <person name="Coutinho P.M."/>
            <person name="Deakin G."/>
            <person name="Doddapaneni H."/>
            <person name="Floudas D."/>
            <person name="Grimwood J."/>
            <person name="Hilden K."/>
            <person name="Kuees U."/>
            <person name="LaButti K.M."/>
            <person name="Lapidus A."/>
            <person name="Lindquist E.A."/>
            <person name="Lucas S.M."/>
            <person name="Murat C."/>
            <person name="Riley R.W."/>
            <person name="Salamov A.A."/>
            <person name="Schmutz J."/>
            <person name="Subramanian V."/>
            <person name="Woesten H.A.B."/>
            <person name="Xu J."/>
            <person name="Eastwood D.C."/>
            <person name="Foster G.D."/>
            <person name="Sonnenberg A.S."/>
            <person name="Cullen D."/>
            <person name="de Vries R.P."/>
            <person name="Lundell T."/>
            <person name="Hibbett D.S."/>
            <person name="Henrissat B."/>
            <person name="Burton K.S."/>
            <person name="Kerrigan R.W."/>
            <person name="Challen M.P."/>
            <person name="Grigoriev I.V."/>
            <person name="Martin F."/>
        </authorList>
    </citation>
    <scope>NUCLEOTIDE SEQUENCE [LARGE SCALE GENOMIC DNA]</scope>
    <source>
        <strain evidence="2">JB137-S8 / ATCC MYA-4627 / FGSC 10392</strain>
    </source>
</reference>